<feature type="domain" description="HTH gntR-type" evidence="4">
    <location>
        <begin position="10"/>
        <end position="78"/>
    </location>
</feature>
<dbReference type="Gene3D" id="1.10.10.10">
    <property type="entry name" value="Winged helix-like DNA-binding domain superfamily/Winged helix DNA-binding domain"/>
    <property type="match status" value="1"/>
</dbReference>
<dbReference type="CDD" id="cd07377">
    <property type="entry name" value="WHTH_GntR"/>
    <property type="match status" value="1"/>
</dbReference>
<keyword evidence="1" id="KW-0805">Transcription regulation</keyword>
<dbReference type="Pfam" id="PF00392">
    <property type="entry name" value="GntR"/>
    <property type="match status" value="1"/>
</dbReference>
<dbReference type="GO" id="GO:0003677">
    <property type="term" value="F:DNA binding"/>
    <property type="evidence" value="ECO:0007669"/>
    <property type="project" value="UniProtKB-KW"/>
</dbReference>
<gene>
    <name evidence="5" type="ORF">SAMN05192532_1182</name>
</gene>
<dbReference type="InterPro" id="IPR036390">
    <property type="entry name" value="WH_DNA-bd_sf"/>
</dbReference>
<evidence type="ECO:0000256" key="1">
    <source>
        <dbReference type="ARBA" id="ARBA00023015"/>
    </source>
</evidence>
<accession>A0A1I2FMI4</accession>
<reference evidence="5 6" key="1">
    <citation type="submission" date="2016-10" db="EMBL/GenBank/DDBJ databases">
        <authorList>
            <person name="de Groot N.N."/>
        </authorList>
    </citation>
    <scope>NUCLEOTIDE SEQUENCE [LARGE SCALE GENOMIC DNA]</scope>
    <source>
        <strain evidence="5 6">DSM 23995</strain>
    </source>
</reference>
<evidence type="ECO:0000313" key="6">
    <source>
        <dbReference type="Proteomes" id="UP000199516"/>
    </source>
</evidence>
<keyword evidence="2" id="KW-0238">DNA-binding</keyword>
<keyword evidence="3" id="KW-0804">Transcription</keyword>
<sequence>MINLNLQDPLPLYEQIIQQIKELLAVGALEKGEKIPAVRELSAQLQINPNTVSKAYKELERQGILMVIRGRGTFISENIKQEMTKESALLVREKVKEAVLESIYANVTEQTLQQWVSEYYQTFKGRDGK</sequence>
<organism evidence="5 6">
    <name type="scientific">Alteribacillus iranensis</name>
    <dbReference type="NCBI Taxonomy" id="930128"/>
    <lineage>
        <taxon>Bacteria</taxon>
        <taxon>Bacillati</taxon>
        <taxon>Bacillota</taxon>
        <taxon>Bacilli</taxon>
        <taxon>Bacillales</taxon>
        <taxon>Bacillaceae</taxon>
        <taxon>Alteribacillus</taxon>
    </lineage>
</organism>
<dbReference type="OrthoDB" id="9801546at2"/>
<evidence type="ECO:0000256" key="2">
    <source>
        <dbReference type="ARBA" id="ARBA00023125"/>
    </source>
</evidence>
<dbReference type="PROSITE" id="PS50949">
    <property type="entry name" value="HTH_GNTR"/>
    <property type="match status" value="1"/>
</dbReference>
<dbReference type="EMBL" id="FONT01000018">
    <property type="protein sequence ID" value="SFF06525.1"/>
    <property type="molecule type" value="Genomic_DNA"/>
</dbReference>
<dbReference type="Proteomes" id="UP000199516">
    <property type="component" value="Unassembled WGS sequence"/>
</dbReference>
<keyword evidence="6" id="KW-1185">Reference proteome</keyword>
<dbReference type="GO" id="GO:0003700">
    <property type="term" value="F:DNA-binding transcription factor activity"/>
    <property type="evidence" value="ECO:0007669"/>
    <property type="project" value="InterPro"/>
</dbReference>
<dbReference type="SMART" id="SM00345">
    <property type="entry name" value="HTH_GNTR"/>
    <property type="match status" value="1"/>
</dbReference>
<name>A0A1I2FMI4_9BACI</name>
<evidence type="ECO:0000313" key="5">
    <source>
        <dbReference type="EMBL" id="SFF06525.1"/>
    </source>
</evidence>
<dbReference type="InterPro" id="IPR036388">
    <property type="entry name" value="WH-like_DNA-bd_sf"/>
</dbReference>
<dbReference type="RefSeq" id="WP_091664334.1">
    <property type="nucleotide sequence ID" value="NZ_FONT01000018.1"/>
</dbReference>
<dbReference type="SUPFAM" id="SSF46785">
    <property type="entry name" value="Winged helix' DNA-binding domain"/>
    <property type="match status" value="1"/>
</dbReference>
<proteinExistence type="predicted"/>
<evidence type="ECO:0000256" key="3">
    <source>
        <dbReference type="ARBA" id="ARBA00023163"/>
    </source>
</evidence>
<evidence type="ECO:0000259" key="4">
    <source>
        <dbReference type="PROSITE" id="PS50949"/>
    </source>
</evidence>
<dbReference type="InterPro" id="IPR000524">
    <property type="entry name" value="Tscrpt_reg_HTH_GntR"/>
</dbReference>
<dbReference type="PANTHER" id="PTHR38445">
    <property type="entry name" value="HTH-TYPE TRANSCRIPTIONAL REPRESSOR YTRA"/>
    <property type="match status" value="1"/>
</dbReference>
<protein>
    <submittedName>
        <fullName evidence="5">GntR family transcriptional regulator</fullName>
    </submittedName>
</protein>
<dbReference type="AlphaFoldDB" id="A0A1I2FMI4"/>
<dbReference type="PANTHER" id="PTHR38445:SF9">
    <property type="entry name" value="HTH-TYPE TRANSCRIPTIONAL REPRESSOR YTRA"/>
    <property type="match status" value="1"/>
</dbReference>
<dbReference type="STRING" id="930128.SAMN05192532_1182"/>